<dbReference type="PANTHER" id="PTHR48080">
    <property type="entry name" value="D-GALACTONATE DEHYDRATASE-RELATED"/>
    <property type="match status" value="1"/>
</dbReference>
<evidence type="ECO:0000256" key="9">
    <source>
        <dbReference type="PIRSR" id="PIRSR634598-1"/>
    </source>
</evidence>
<dbReference type="InterPro" id="IPR029017">
    <property type="entry name" value="Enolase-like_N"/>
</dbReference>
<feature type="active site" description="Proton acceptor" evidence="9">
    <location>
        <position position="521"/>
    </location>
</feature>
<gene>
    <name evidence="11" type="ORF">ALQ29_04933</name>
</gene>
<proteinExistence type="inferred from homology"/>
<feature type="domain" description="Mandelate racemase/muconate lactonizing enzyme C-terminal" evidence="10">
    <location>
        <begin position="372"/>
        <end position="466"/>
    </location>
</feature>
<name>A0A3M4AFQ1_PSEMA</name>
<comment type="similarity">
    <text evidence="4">Belongs to the mandelate racemase/muconate lactonizing enzyme family. GlucD subfamily.</text>
</comment>
<dbReference type="Gene3D" id="3.20.20.120">
    <property type="entry name" value="Enolase-like C-terminal domain"/>
    <property type="match status" value="1"/>
</dbReference>
<dbReference type="InterPro" id="IPR013341">
    <property type="entry name" value="Mandelate_racemase_N_dom"/>
</dbReference>
<feature type="active site" description="Proton acceptor" evidence="9">
    <location>
        <position position="394"/>
    </location>
</feature>
<keyword evidence="8" id="KW-0456">Lyase</keyword>
<dbReference type="InterPro" id="IPR013342">
    <property type="entry name" value="Mandelate_racemase_C"/>
</dbReference>
<dbReference type="EC" id="4.2.1.40" evidence="5"/>
<sequence length="625" mass="69227">MLYLLFHCPDHLRRHLLAAQHDQENGRFGRLPGGPVQLDSVVDFHRRHVRVRRPGQQVETSAGVGCADAGDRRLRHVHVHHRRAGVCLYRHLFCRDWLQGRLCLVLADPPGLPGCADRGGGDCLDQFGRQPGRLRRTHHLRFAGADHRLHRRRAVWPGRHIAGGGGGGVFCPYRTERRSAAYVHTDYSPTRLASRPTGSRLLKIVRVTVTPIAFRDPPLLNASGIHEAYALRSIIEVESDTGYIGLGESYGDAPALAIQQQVQPQLIGLDPFNLNGLRAIVQATVAAHKPASLSGAELAPGSHASKAVSNAYSAFEVALLDLQAHALNVPLVDLLGGAIRDRIPFSAYLFFKYAEHIDSPYKPDSWGEALNEEQIVAQARRMIDAYGFKSIKLKAGALEPEHEVRCIKALKKAFPGVPLRIDPNGNWSLQTSIRMAELLGDDLQYYEDPTPGLEGMAELHTRTGLPLATNMVVTDFDEFRRSVAQDSVQIVLADHHYWGGLRDTQALAKMCQTFGLGVSMHSNSHLGISLMAMAHVAASVPNLDYACDTHYPWQEPDEEVIKGGKVPIVDGCVTLTRAPGLGLELDHDQLGKLHDQYLSCGIRQRDDVKQMQRYQPDWKTVKPRF</sequence>
<dbReference type="SUPFAM" id="SSF51604">
    <property type="entry name" value="Enolase C-terminal domain-like"/>
    <property type="match status" value="1"/>
</dbReference>
<dbReference type="SFLD" id="SFLDS00001">
    <property type="entry name" value="Enolase"/>
    <property type="match status" value="1"/>
</dbReference>
<dbReference type="SUPFAM" id="SSF54826">
    <property type="entry name" value="Enolase N-terminal domain-like"/>
    <property type="match status" value="1"/>
</dbReference>
<dbReference type="SFLD" id="SFLDG00055">
    <property type="entry name" value="glucarate_dehydratase"/>
    <property type="match status" value="1"/>
</dbReference>
<dbReference type="AlphaFoldDB" id="A0A3M4AFQ1"/>
<evidence type="ECO:0000256" key="8">
    <source>
        <dbReference type="ARBA" id="ARBA00023239"/>
    </source>
</evidence>
<keyword evidence="12" id="KW-1185">Reference proteome</keyword>
<dbReference type="Pfam" id="PF13378">
    <property type="entry name" value="MR_MLE_C"/>
    <property type="match status" value="1"/>
</dbReference>
<dbReference type="InterPro" id="IPR034598">
    <property type="entry name" value="GlucD-like"/>
</dbReference>
<dbReference type="Pfam" id="PF02746">
    <property type="entry name" value="MR_MLE_N"/>
    <property type="match status" value="1"/>
</dbReference>
<comment type="pathway">
    <text evidence="3">Carbohydrate acid metabolism; D-glucarate degradation; 2,5-dioxopentanoate from D-glucarate: step 1/2.</text>
</comment>
<protein>
    <recommendedName>
        <fullName evidence="5">glucarate dehydratase</fullName>
        <ecNumber evidence="5">4.2.1.40</ecNumber>
    </recommendedName>
</protein>
<organism evidence="11 12">
    <name type="scientific">Pseudomonas marginalis pv. marginalis</name>
    <dbReference type="NCBI Taxonomy" id="97473"/>
    <lineage>
        <taxon>Bacteria</taxon>
        <taxon>Pseudomonadati</taxon>
        <taxon>Pseudomonadota</taxon>
        <taxon>Gammaproteobacteria</taxon>
        <taxon>Pseudomonadales</taxon>
        <taxon>Pseudomonadaceae</taxon>
        <taxon>Pseudomonas</taxon>
    </lineage>
</organism>
<evidence type="ECO:0000256" key="7">
    <source>
        <dbReference type="ARBA" id="ARBA00022842"/>
    </source>
</evidence>
<keyword evidence="6" id="KW-0479">Metal-binding</keyword>
<dbReference type="CDD" id="cd03323">
    <property type="entry name" value="D-glucarate_dehydratase"/>
    <property type="match status" value="1"/>
</dbReference>
<evidence type="ECO:0000256" key="1">
    <source>
        <dbReference type="ARBA" id="ARBA00001426"/>
    </source>
</evidence>
<dbReference type="InterPro" id="IPR036849">
    <property type="entry name" value="Enolase-like_C_sf"/>
</dbReference>
<reference evidence="11 12" key="1">
    <citation type="submission" date="2018-08" db="EMBL/GenBank/DDBJ databases">
        <title>Recombination of ecologically and evolutionarily significant loci maintains genetic cohesion in the Pseudomonas syringae species complex.</title>
        <authorList>
            <person name="Dillon M."/>
            <person name="Thakur S."/>
            <person name="Almeida R.N.D."/>
            <person name="Weir B.S."/>
            <person name="Guttman D.S."/>
        </authorList>
    </citation>
    <scope>NUCLEOTIDE SEQUENCE [LARGE SCALE GENOMIC DNA]</scope>
    <source>
        <strain evidence="11 12">ICMP 3555</strain>
    </source>
</reference>
<evidence type="ECO:0000256" key="6">
    <source>
        <dbReference type="ARBA" id="ARBA00022723"/>
    </source>
</evidence>
<comment type="cofactor">
    <cofactor evidence="2">
        <name>Mg(2+)</name>
        <dbReference type="ChEBI" id="CHEBI:18420"/>
    </cofactor>
</comment>
<evidence type="ECO:0000256" key="2">
    <source>
        <dbReference type="ARBA" id="ARBA00001946"/>
    </source>
</evidence>
<evidence type="ECO:0000313" key="11">
    <source>
        <dbReference type="EMBL" id="RMP05739.1"/>
    </source>
</evidence>
<evidence type="ECO:0000256" key="4">
    <source>
        <dbReference type="ARBA" id="ARBA00009938"/>
    </source>
</evidence>
<dbReference type="PANTHER" id="PTHR48080:SF4">
    <property type="entry name" value="GLUCARATE DEHYDRATASE"/>
    <property type="match status" value="1"/>
</dbReference>
<dbReference type="Proteomes" id="UP000276587">
    <property type="component" value="Unassembled WGS sequence"/>
</dbReference>
<dbReference type="InterPro" id="IPR034593">
    <property type="entry name" value="DgoD-like"/>
</dbReference>
<comment type="caution">
    <text evidence="11">The sequence shown here is derived from an EMBL/GenBank/DDBJ whole genome shotgun (WGS) entry which is preliminary data.</text>
</comment>
<accession>A0A3M4AFQ1</accession>
<dbReference type="GO" id="GO:0046872">
    <property type="term" value="F:metal ion binding"/>
    <property type="evidence" value="ECO:0007669"/>
    <property type="project" value="UniProtKB-KW"/>
</dbReference>
<dbReference type="GO" id="GO:0008872">
    <property type="term" value="F:glucarate dehydratase activity"/>
    <property type="evidence" value="ECO:0007669"/>
    <property type="project" value="UniProtKB-EC"/>
</dbReference>
<dbReference type="SMART" id="SM00922">
    <property type="entry name" value="MR_MLE"/>
    <property type="match status" value="1"/>
</dbReference>
<evidence type="ECO:0000256" key="3">
    <source>
        <dbReference type="ARBA" id="ARBA00005183"/>
    </source>
</evidence>
<comment type="catalytic activity">
    <reaction evidence="1">
        <text>D-glucarate = 5-dehydro-4-deoxy-D-glucarate + H2O</text>
        <dbReference type="Rhea" id="RHEA:14573"/>
        <dbReference type="ChEBI" id="CHEBI:15377"/>
        <dbReference type="ChEBI" id="CHEBI:30612"/>
        <dbReference type="ChEBI" id="CHEBI:42819"/>
        <dbReference type="EC" id="4.2.1.40"/>
    </reaction>
</comment>
<evidence type="ECO:0000313" key="12">
    <source>
        <dbReference type="Proteomes" id="UP000276587"/>
    </source>
</evidence>
<dbReference type="EMBL" id="RBQF01000262">
    <property type="protein sequence ID" value="RMP05739.1"/>
    <property type="molecule type" value="Genomic_DNA"/>
</dbReference>
<dbReference type="Gene3D" id="3.30.390.10">
    <property type="entry name" value="Enolase-like, N-terminal domain"/>
    <property type="match status" value="1"/>
</dbReference>
<dbReference type="InterPro" id="IPR029065">
    <property type="entry name" value="Enolase_C-like"/>
</dbReference>
<evidence type="ECO:0000259" key="10">
    <source>
        <dbReference type="SMART" id="SM00922"/>
    </source>
</evidence>
<keyword evidence="7" id="KW-0460">Magnesium</keyword>
<evidence type="ECO:0000256" key="5">
    <source>
        <dbReference type="ARBA" id="ARBA00011973"/>
    </source>
</evidence>